<dbReference type="AlphaFoldDB" id="A0A835YNC5"/>
<organism evidence="7 8">
    <name type="scientific">Edaphochlamys debaryana</name>
    <dbReference type="NCBI Taxonomy" id="47281"/>
    <lineage>
        <taxon>Eukaryota</taxon>
        <taxon>Viridiplantae</taxon>
        <taxon>Chlorophyta</taxon>
        <taxon>core chlorophytes</taxon>
        <taxon>Chlorophyceae</taxon>
        <taxon>CS clade</taxon>
        <taxon>Chlamydomonadales</taxon>
        <taxon>Chlamydomonadales incertae sedis</taxon>
        <taxon>Edaphochlamys</taxon>
    </lineage>
</organism>
<evidence type="ECO:0000256" key="2">
    <source>
        <dbReference type="ARBA" id="ARBA00022692"/>
    </source>
</evidence>
<feature type="compositionally biased region" description="Low complexity" evidence="5">
    <location>
        <begin position="352"/>
        <end position="366"/>
    </location>
</feature>
<evidence type="ECO:0000256" key="1">
    <source>
        <dbReference type="ARBA" id="ARBA00004141"/>
    </source>
</evidence>
<feature type="transmembrane region" description="Helical" evidence="6">
    <location>
        <begin position="803"/>
        <end position="824"/>
    </location>
</feature>
<feature type="region of interest" description="Disordered" evidence="5">
    <location>
        <begin position="182"/>
        <end position="232"/>
    </location>
</feature>
<name>A0A835YNC5_9CHLO</name>
<protein>
    <recommendedName>
        <fullName evidence="9">Auxin efflux carrier</fullName>
    </recommendedName>
</protein>
<dbReference type="InterPro" id="IPR039305">
    <property type="entry name" value="PILS2/6"/>
</dbReference>
<feature type="compositionally biased region" description="Gly residues" evidence="5">
    <location>
        <begin position="524"/>
        <end position="536"/>
    </location>
</feature>
<feature type="transmembrane region" description="Helical" evidence="6">
    <location>
        <begin position="43"/>
        <end position="61"/>
    </location>
</feature>
<reference evidence="7" key="1">
    <citation type="journal article" date="2020" name="bioRxiv">
        <title>Comparative genomics of Chlamydomonas.</title>
        <authorList>
            <person name="Craig R.J."/>
            <person name="Hasan A.R."/>
            <person name="Ness R.W."/>
            <person name="Keightley P.D."/>
        </authorList>
    </citation>
    <scope>NUCLEOTIDE SEQUENCE</scope>
    <source>
        <strain evidence="7">CCAP 11/70</strain>
    </source>
</reference>
<feature type="compositionally biased region" description="Pro residues" evidence="5">
    <location>
        <begin position="452"/>
        <end position="468"/>
    </location>
</feature>
<gene>
    <name evidence="7" type="ORF">HYH03_000140</name>
</gene>
<feature type="region of interest" description="Disordered" evidence="5">
    <location>
        <begin position="298"/>
        <end position="420"/>
    </location>
</feature>
<accession>A0A835YNC5</accession>
<evidence type="ECO:0008006" key="9">
    <source>
        <dbReference type="Google" id="ProtNLM"/>
    </source>
</evidence>
<feature type="transmembrane region" description="Helical" evidence="6">
    <location>
        <begin position="836"/>
        <end position="860"/>
    </location>
</feature>
<dbReference type="Pfam" id="PF03547">
    <property type="entry name" value="Mem_trans"/>
    <property type="match status" value="1"/>
</dbReference>
<dbReference type="EMBL" id="JAEHOE010000001">
    <property type="protein sequence ID" value="KAG2501635.1"/>
    <property type="molecule type" value="Genomic_DNA"/>
</dbReference>
<feature type="transmembrane region" description="Helical" evidence="6">
    <location>
        <begin position="700"/>
        <end position="718"/>
    </location>
</feature>
<evidence type="ECO:0000313" key="7">
    <source>
        <dbReference type="EMBL" id="KAG2501635.1"/>
    </source>
</evidence>
<comment type="subcellular location">
    <subcellularLocation>
        <location evidence="1">Membrane</location>
        <topology evidence="1">Multi-pass membrane protein</topology>
    </subcellularLocation>
</comment>
<proteinExistence type="predicted"/>
<evidence type="ECO:0000256" key="4">
    <source>
        <dbReference type="ARBA" id="ARBA00023136"/>
    </source>
</evidence>
<evidence type="ECO:0000256" key="6">
    <source>
        <dbReference type="SAM" id="Phobius"/>
    </source>
</evidence>
<dbReference type="Proteomes" id="UP000612055">
    <property type="component" value="Unassembled WGS sequence"/>
</dbReference>
<feature type="region of interest" description="Disordered" evidence="5">
    <location>
        <begin position="447"/>
        <end position="536"/>
    </location>
</feature>
<evidence type="ECO:0000256" key="3">
    <source>
        <dbReference type="ARBA" id="ARBA00022989"/>
    </source>
</evidence>
<feature type="transmembrane region" description="Helical" evidence="6">
    <location>
        <begin position="730"/>
        <end position="756"/>
    </location>
</feature>
<dbReference type="PANTHER" id="PTHR31419:SF1">
    <property type="entry name" value="PROTEIN PIN-LIKES 6"/>
    <property type="match status" value="1"/>
</dbReference>
<evidence type="ECO:0000256" key="5">
    <source>
        <dbReference type="SAM" id="MobiDB-lite"/>
    </source>
</evidence>
<evidence type="ECO:0000313" key="8">
    <source>
        <dbReference type="Proteomes" id="UP000612055"/>
    </source>
</evidence>
<comment type="caution">
    <text evidence="7">The sequence shown here is derived from an EMBL/GenBank/DDBJ whole genome shotgun (WGS) entry which is preliminary data.</text>
</comment>
<dbReference type="OrthoDB" id="191139at2759"/>
<keyword evidence="4 6" id="KW-0472">Membrane</keyword>
<keyword evidence="2 6" id="KW-0812">Transmembrane</keyword>
<dbReference type="GO" id="GO:0080162">
    <property type="term" value="P:endoplasmic reticulum to cytosol auxin transport"/>
    <property type="evidence" value="ECO:0007669"/>
    <property type="project" value="InterPro"/>
</dbReference>
<dbReference type="GO" id="GO:0016020">
    <property type="term" value="C:membrane"/>
    <property type="evidence" value="ECO:0007669"/>
    <property type="project" value="UniProtKB-SubCell"/>
</dbReference>
<feature type="compositionally biased region" description="Low complexity" evidence="5">
    <location>
        <begin position="597"/>
        <end position="612"/>
    </location>
</feature>
<feature type="transmembrane region" description="Helical" evidence="6">
    <location>
        <begin position="73"/>
        <end position="95"/>
    </location>
</feature>
<keyword evidence="8" id="KW-1185">Reference proteome</keyword>
<feature type="transmembrane region" description="Helical" evidence="6">
    <location>
        <begin position="149"/>
        <end position="171"/>
    </location>
</feature>
<feature type="transmembrane region" description="Helical" evidence="6">
    <location>
        <begin position="6"/>
        <end position="31"/>
    </location>
</feature>
<sequence length="867" mass="88292">MAGPLVLQLFVASAIPVLKIVLLCGVGAFCARKGLLTPEGRRVLGALSFLVFNPSLIFVKLGSTLTPERLLHWWPLMLNTGISTAVGLGLGYLGVRLVRPPHSLKAATVVSIALGNLGNLPLVIVSSLAASSASILHGIPPSKAEDLAVAYVVIGLLFPVLAHATLGFSMLRKPNTALLPAGAEAEAEAGSGGADPDDDDLPDGVPPLRPTSSAESSDARPPSTVDSTPRGILRYNSKGGLASFTRAHGGLSGSVSLKRTGSRGQLELTSSGSVKRVAFALAGDTDGDGEERLRLLSASQASSGQGSEEGRGGDGEAGARAPSATVSGLGPAAGLVSVGPQGDERETTPLLASGPASTSSRATASALPEASGLQWSGPADTESEASGLGEAEYPPLGGRSAPWEKPTSSASPATAGEELAGHTRRLAGTEAEPEYPALDLAEVVAAAARAARPPPPPWPPPPSLPPTAPAAATDPRPLQLPPPRPSVDGTRLYGCAMDCLGQDGSEPHQPPGPGPRRASPLGLGPQGTGADGPGAYGGTAPGSRAYGCAVDCLGHDGDVWLGAQQGAPFAVAPPPAPPGVDPAAWAALAPRPDVASPAEQEAAPQAEGGAEARSADSKKAEGGGTEAPEHTALALPALEGARMSLRRSRSGFSKLRSASGRTLALVGRSRSGRHVLLEWSSRVDYRAVAKQVWREATSPPLLAILLSVPVGVIPPLQAALFGPSASDLCVLLVDCLSMLGECTIPAILLILGATLANGPGAARVPLRVTALVTVTRLALLPLVGMGLVMGAYAAHVYEAPDPIYLLVLLIQNTAPTAIMVHTMASVHGNAVEELSAILFWGYMIGILAIPLWLMLFLGVVKVMYRES</sequence>
<keyword evidence="3 6" id="KW-1133">Transmembrane helix</keyword>
<feature type="region of interest" description="Disordered" evidence="5">
    <location>
        <begin position="592"/>
        <end position="633"/>
    </location>
</feature>
<dbReference type="PANTHER" id="PTHR31419">
    <property type="entry name" value="PROTEIN PIN-LIKES 2"/>
    <property type="match status" value="1"/>
</dbReference>
<dbReference type="InterPro" id="IPR004776">
    <property type="entry name" value="Mem_transp_PIN-like"/>
</dbReference>
<feature type="transmembrane region" description="Helical" evidence="6">
    <location>
        <begin position="777"/>
        <end position="797"/>
    </location>
</feature>
<feature type="transmembrane region" description="Helical" evidence="6">
    <location>
        <begin position="107"/>
        <end position="129"/>
    </location>
</feature>